<organism evidence="2 3">
    <name type="scientific">Crucibulum laeve</name>
    <dbReference type="NCBI Taxonomy" id="68775"/>
    <lineage>
        <taxon>Eukaryota</taxon>
        <taxon>Fungi</taxon>
        <taxon>Dikarya</taxon>
        <taxon>Basidiomycota</taxon>
        <taxon>Agaricomycotina</taxon>
        <taxon>Agaricomycetes</taxon>
        <taxon>Agaricomycetidae</taxon>
        <taxon>Agaricales</taxon>
        <taxon>Agaricineae</taxon>
        <taxon>Nidulariaceae</taxon>
        <taxon>Crucibulum</taxon>
    </lineage>
</organism>
<accession>A0A5C3MA32</accession>
<sequence length="92" mass="10547">MSMYKGRCRDVGSHPYLWDPPIGSMHSTNMNQPSCRRAHRTMYTVHQQGMHQAPSTWDDHQERERASIEDVESGVGGEKWDLDGHILHTSTV</sequence>
<dbReference type="AlphaFoldDB" id="A0A5C3MA32"/>
<evidence type="ECO:0000313" key="2">
    <source>
        <dbReference type="EMBL" id="TFK42279.1"/>
    </source>
</evidence>
<keyword evidence="3" id="KW-1185">Reference proteome</keyword>
<feature type="compositionally biased region" description="Basic and acidic residues" evidence="1">
    <location>
        <begin position="57"/>
        <end position="68"/>
    </location>
</feature>
<dbReference type="Proteomes" id="UP000308652">
    <property type="component" value="Unassembled WGS sequence"/>
</dbReference>
<gene>
    <name evidence="2" type="ORF">BDQ12DRAFT_677926</name>
</gene>
<protein>
    <submittedName>
        <fullName evidence="2">Uncharacterized protein</fullName>
    </submittedName>
</protein>
<evidence type="ECO:0000313" key="3">
    <source>
        <dbReference type="Proteomes" id="UP000308652"/>
    </source>
</evidence>
<name>A0A5C3MA32_9AGAR</name>
<evidence type="ECO:0000256" key="1">
    <source>
        <dbReference type="SAM" id="MobiDB-lite"/>
    </source>
</evidence>
<feature type="region of interest" description="Disordered" evidence="1">
    <location>
        <begin position="48"/>
        <end position="83"/>
    </location>
</feature>
<dbReference type="EMBL" id="ML213593">
    <property type="protein sequence ID" value="TFK42279.1"/>
    <property type="molecule type" value="Genomic_DNA"/>
</dbReference>
<proteinExistence type="predicted"/>
<reference evidence="2 3" key="1">
    <citation type="journal article" date="2019" name="Nat. Ecol. Evol.">
        <title>Megaphylogeny resolves global patterns of mushroom evolution.</title>
        <authorList>
            <person name="Varga T."/>
            <person name="Krizsan K."/>
            <person name="Foldi C."/>
            <person name="Dima B."/>
            <person name="Sanchez-Garcia M."/>
            <person name="Sanchez-Ramirez S."/>
            <person name="Szollosi G.J."/>
            <person name="Szarkandi J.G."/>
            <person name="Papp V."/>
            <person name="Albert L."/>
            <person name="Andreopoulos W."/>
            <person name="Angelini C."/>
            <person name="Antonin V."/>
            <person name="Barry K.W."/>
            <person name="Bougher N.L."/>
            <person name="Buchanan P."/>
            <person name="Buyck B."/>
            <person name="Bense V."/>
            <person name="Catcheside P."/>
            <person name="Chovatia M."/>
            <person name="Cooper J."/>
            <person name="Damon W."/>
            <person name="Desjardin D."/>
            <person name="Finy P."/>
            <person name="Geml J."/>
            <person name="Haridas S."/>
            <person name="Hughes K."/>
            <person name="Justo A."/>
            <person name="Karasinski D."/>
            <person name="Kautmanova I."/>
            <person name="Kiss B."/>
            <person name="Kocsube S."/>
            <person name="Kotiranta H."/>
            <person name="LaButti K.M."/>
            <person name="Lechner B.E."/>
            <person name="Liimatainen K."/>
            <person name="Lipzen A."/>
            <person name="Lukacs Z."/>
            <person name="Mihaltcheva S."/>
            <person name="Morgado L.N."/>
            <person name="Niskanen T."/>
            <person name="Noordeloos M.E."/>
            <person name="Ohm R.A."/>
            <person name="Ortiz-Santana B."/>
            <person name="Ovrebo C."/>
            <person name="Racz N."/>
            <person name="Riley R."/>
            <person name="Savchenko A."/>
            <person name="Shiryaev A."/>
            <person name="Soop K."/>
            <person name="Spirin V."/>
            <person name="Szebenyi C."/>
            <person name="Tomsovsky M."/>
            <person name="Tulloss R.E."/>
            <person name="Uehling J."/>
            <person name="Grigoriev I.V."/>
            <person name="Vagvolgyi C."/>
            <person name="Papp T."/>
            <person name="Martin F.M."/>
            <person name="Miettinen O."/>
            <person name="Hibbett D.S."/>
            <person name="Nagy L.G."/>
        </authorList>
    </citation>
    <scope>NUCLEOTIDE SEQUENCE [LARGE SCALE GENOMIC DNA]</scope>
    <source>
        <strain evidence="2 3">CBS 166.37</strain>
    </source>
</reference>